<dbReference type="PANTHER" id="PTHR42718:SF47">
    <property type="entry name" value="METHYL VIOLOGEN RESISTANCE PROTEIN SMVA"/>
    <property type="match status" value="1"/>
</dbReference>
<dbReference type="RefSeq" id="WP_094822161.1">
    <property type="nucleotide sequence ID" value="NZ_NEVO01000009.1"/>
</dbReference>
<feature type="transmembrane region" description="Helical" evidence="7">
    <location>
        <begin position="336"/>
        <end position="354"/>
    </location>
</feature>
<proteinExistence type="predicted"/>
<evidence type="ECO:0000259" key="8">
    <source>
        <dbReference type="PROSITE" id="PS50850"/>
    </source>
</evidence>
<feature type="transmembrane region" description="Helical" evidence="7">
    <location>
        <begin position="140"/>
        <end position="160"/>
    </location>
</feature>
<sequence length="512" mass="53930">MSSLHTSSSHALRWLILAIVSVDLFLIVIDMTVLYTALPHLTLALQATASEKLWIVNAYPLAVAGLLPGMGTLSDRYGPKRLFVGGMAIFGIASLLAAYAANPEWLMGARVLLAVGAAMMMPATLAIIRHTFQDARERAIAIGIWAAVASGGAAFGPVVGGALLEHYWWGSVFLINVPTVLIVLPLAMWFIDDHRSGSTRAFDLIGSGQILVGLVGSVYAVKELSQRAPSYTLALLAGLTGAVFLLFFVKRQLRTADPLIDLRLFRNRKFSTAVIVALAAAIAFAGIELIYSQWLQLVRQMSPLQAGLFILPAPLASFVAGPIAGLLIPRLGENRGMWLSMLIGGFGAFALVGTHQMAPVWQLVSLTIMGFGLGMALTAASSSILSNAPADQVGMAASVEEMSFELGAVLGVAIMGSLATAVYGATLILPDNSALPAVVYDSLDEALAVAATSAPVVAAMLAERARASFDYALLAVMAATGGLLLLTAWHTWRKRSDHSAPHITLAADGTGR</sequence>
<dbReference type="EMBL" id="NEVQ01000017">
    <property type="protein sequence ID" value="OZI54260.1"/>
    <property type="molecule type" value="Genomic_DNA"/>
</dbReference>
<feature type="transmembrane region" description="Helical" evidence="7">
    <location>
        <begin position="82"/>
        <end position="101"/>
    </location>
</feature>
<dbReference type="PANTHER" id="PTHR42718">
    <property type="entry name" value="MAJOR FACILITATOR SUPERFAMILY MULTIDRUG TRANSPORTER MFSC"/>
    <property type="match status" value="1"/>
</dbReference>
<evidence type="ECO:0000313" key="10">
    <source>
        <dbReference type="Proteomes" id="UP000216885"/>
    </source>
</evidence>
<feature type="transmembrane region" description="Helical" evidence="7">
    <location>
        <begin position="406"/>
        <end position="426"/>
    </location>
</feature>
<evidence type="ECO:0000256" key="2">
    <source>
        <dbReference type="ARBA" id="ARBA00022448"/>
    </source>
</evidence>
<keyword evidence="5 7" id="KW-1133">Transmembrane helix</keyword>
<dbReference type="PRINTS" id="PR01036">
    <property type="entry name" value="TCRTETB"/>
</dbReference>
<evidence type="ECO:0000256" key="7">
    <source>
        <dbReference type="SAM" id="Phobius"/>
    </source>
</evidence>
<gene>
    <name evidence="9" type="ORF">CAL20_17355</name>
</gene>
<organism evidence="9 10">
    <name type="scientific">Bordetella genomosp. 4</name>
    <dbReference type="NCBI Taxonomy" id="463044"/>
    <lineage>
        <taxon>Bacteria</taxon>
        <taxon>Pseudomonadati</taxon>
        <taxon>Pseudomonadota</taxon>
        <taxon>Betaproteobacteria</taxon>
        <taxon>Burkholderiales</taxon>
        <taxon>Alcaligenaceae</taxon>
        <taxon>Bordetella</taxon>
    </lineage>
</organism>
<feature type="transmembrane region" description="Helical" evidence="7">
    <location>
        <begin position="360"/>
        <end position="385"/>
    </location>
</feature>
<dbReference type="InterPro" id="IPR011701">
    <property type="entry name" value="MFS"/>
</dbReference>
<evidence type="ECO:0000313" key="9">
    <source>
        <dbReference type="EMBL" id="OZI54260.1"/>
    </source>
</evidence>
<dbReference type="InterPro" id="IPR020846">
    <property type="entry name" value="MFS_dom"/>
</dbReference>
<dbReference type="OrthoDB" id="9807274at2"/>
<comment type="subcellular location">
    <subcellularLocation>
        <location evidence="1">Cell membrane</location>
        <topology evidence="1">Multi-pass membrane protein</topology>
    </subcellularLocation>
</comment>
<keyword evidence="3" id="KW-1003">Cell membrane</keyword>
<dbReference type="Proteomes" id="UP000216885">
    <property type="component" value="Unassembled WGS sequence"/>
</dbReference>
<feature type="domain" description="Major facilitator superfamily (MFS) profile" evidence="8">
    <location>
        <begin position="16"/>
        <end position="466"/>
    </location>
</feature>
<evidence type="ECO:0000256" key="5">
    <source>
        <dbReference type="ARBA" id="ARBA00022989"/>
    </source>
</evidence>
<reference evidence="9 10" key="1">
    <citation type="submission" date="2017-05" db="EMBL/GenBank/DDBJ databases">
        <title>Complete and WGS of Bordetella genogroups.</title>
        <authorList>
            <person name="Spilker T."/>
            <person name="LiPuma J."/>
        </authorList>
    </citation>
    <scope>NUCLEOTIDE SEQUENCE [LARGE SCALE GENOMIC DNA]</scope>
    <source>
        <strain evidence="9 10">AU9919</strain>
    </source>
</reference>
<dbReference type="InterPro" id="IPR036259">
    <property type="entry name" value="MFS_trans_sf"/>
</dbReference>
<feature type="transmembrane region" description="Helical" evidence="7">
    <location>
        <begin position="469"/>
        <end position="489"/>
    </location>
</feature>
<dbReference type="Gene3D" id="1.20.1250.20">
    <property type="entry name" value="MFS general substrate transporter like domains"/>
    <property type="match status" value="2"/>
</dbReference>
<name>A0A261TZ53_9BORD</name>
<accession>A0A261TZ53</accession>
<dbReference type="CDD" id="cd17321">
    <property type="entry name" value="MFS_MMR_MDR_like"/>
    <property type="match status" value="1"/>
</dbReference>
<keyword evidence="10" id="KW-1185">Reference proteome</keyword>
<evidence type="ECO:0000256" key="1">
    <source>
        <dbReference type="ARBA" id="ARBA00004651"/>
    </source>
</evidence>
<feature type="transmembrane region" description="Helical" evidence="7">
    <location>
        <begin position="107"/>
        <end position="128"/>
    </location>
</feature>
<feature type="transmembrane region" description="Helical" evidence="7">
    <location>
        <begin position="12"/>
        <end position="33"/>
    </location>
</feature>
<comment type="caution">
    <text evidence="9">The sequence shown here is derived from an EMBL/GenBank/DDBJ whole genome shotgun (WGS) entry which is preliminary data.</text>
</comment>
<dbReference type="GO" id="GO:0005886">
    <property type="term" value="C:plasma membrane"/>
    <property type="evidence" value="ECO:0007669"/>
    <property type="project" value="UniProtKB-SubCell"/>
</dbReference>
<feature type="transmembrane region" description="Helical" evidence="7">
    <location>
        <begin position="201"/>
        <end position="219"/>
    </location>
</feature>
<feature type="transmembrane region" description="Helical" evidence="7">
    <location>
        <begin position="231"/>
        <end position="249"/>
    </location>
</feature>
<feature type="transmembrane region" description="Helical" evidence="7">
    <location>
        <begin position="53"/>
        <end position="70"/>
    </location>
</feature>
<dbReference type="PROSITE" id="PS50850">
    <property type="entry name" value="MFS"/>
    <property type="match status" value="1"/>
</dbReference>
<dbReference type="GO" id="GO:0022857">
    <property type="term" value="F:transmembrane transporter activity"/>
    <property type="evidence" value="ECO:0007669"/>
    <property type="project" value="InterPro"/>
</dbReference>
<feature type="transmembrane region" description="Helical" evidence="7">
    <location>
        <begin position="270"/>
        <end position="294"/>
    </location>
</feature>
<evidence type="ECO:0000256" key="6">
    <source>
        <dbReference type="ARBA" id="ARBA00023136"/>
    </source>
</evidence>
<keyword evidence="2" id="KW-0813">Transport</keyword>
<dbReference type="SUPFAM" id="SSF103473">
    <property type="entry name" value="MFS general substrate transporter"/>
    <property type="match status" value="1"/>
</dbReference>
<feature type="transmembrane region" description="Helical" evidence="7">
    <location>
        <begin position="166"/>
        <end position="189"/>
    </location>
</feature>
<evidence type="ECO:0000256" key="3">
    <source>
        <dbReference type="ARBA" id="ARBA00022475"/>
    </source>
</evidence>
<evidence type="ECO:0000256" key="4">
    <source>
        <dbReference type="ARBA" id="ARBA00022692"/>
    </source>
</evidence>
<keyword evidence="6 7" id="KW-0472">Membrane</keyword>
<keyword evidence="4 7" id="KW-0812">Transmembrane</keyword>
<dbReference type="AlphaFoldDB" id="A0A261TZ53"/>
<feature type="transmembrane region" description="Helical" evidence="7">
    <location>
        <begin position="306"/>
        <end position="329"/>
    </location>
</feature>
<dbReference type="Pfam" id="PF07690">
    <property type="entry name" value="MFS_1"/>
    <property type="match status" value="1"/>
</dbReference>
<protein>
    <submittedName>
        <fullName evidence="9">MFS transporter</fullName>
    </submittedName>
</protein>